<reference evidence="1 2" key="1">
    <citation type="submission" date="2021-03" db="EMBL/GenBank/DDBJ databases">
        <title>Complete genome of Streptomyces formicae strain 1H-GS9 (DSM 100524).</title>
        <authorList>
            <person name="Atanasov K.E."/>
            <person name="Altabella T."/>
            <person name="Ferrer A."/>
        </authorList>
    </citation>
    <scope>NUCLEOTIDE SEQUENCE [LARGE SCALE GENOMIC DNA]</scope>
    <source>
        <strain evidence="1 2">1H-GS9</strain>
    </source>
</reference>
<evidence type="ECO:0000313" key="2">
    <source>
        <dbReference type="Proteomes" id="UP000828924"/>
    </source>
</evidence>
<evidence type="ECO:0000313" key="1">
    <source>
        <dbReference type="EMBL" id="UNM14995.1"/>
    </source>
</evidence>
<dbReference type="EMBL" id="CP071872">
    <property type="protein sequence ID" value="UNM14995.1"/>
    <property type="molecule type" value="Genomic_DNA"/>
</dbReference>
<dbReference type="Gene3D" id="1.10.260.40">
    <property type="entry name" value="lambda repressor-like DNA-binding domains"/>
    <property type="match status" value="1"/>
</dbReference>
<gene>
    <name evidence="1" type="ORF">J4032_29170</name>
</gene>
<organism evidence="1 2">
    <name type="scientific">Streptomyces formicae</name>
    <dbReference type="NCBI Taxonomy" id="1616117"/>
    <lineage>
        <taxon>Bacteria</taxon>
        <taxon>Bacillati</taxon>
        <taxon>Actinomycetota</taxon>
        <taxon>Actinomycetes</taxon>
        <taxon>Kitasatosporales</taxon>
        <taxon>Streptomycetaceae</taxon>
        <taxon>Streptomyces</taxon>
    </lineage>
</organism>
<keyword evidence="2" id="KW-1185">Reference proteome</keyword>
<dbReference type="SUPFAM" id="SSF48452">
    <property type="entry name" value="TPR-like"/>
    <property type="match status" value="1"/>
</dbReference>
<accession>A0ABY3WSB4</accession>
<dbReference type="Proteomes" id="UP000828924">
    <property type="component" value="Chromosome"/>
</dbReference>
<proteinExistence type="predicted"/>
<dbReference type="InterPro" id="IPR010982">
    <property type="entry name" value="Lambda_DNA-bd_dom_sf"/>
</dbReference>
<dbReference type="InterPro" id="IPR011990">
    <property type="entry name" value="TPR-like_helical_dom_sf"/>
</dbReference>
<dbReference type="Gene3D" id="1.25.40.10">
    <property type="entry name" value="Tetratricopeptide repeat domain"/>
    <property type="match status" value="1"/>
</dbReference>
<sequence length="356" mass="39937">MVSVRRWTGREAGLLRQALRMSVRTYAAHLGVGIRTVSKWEKLGTDTCPWPDTQAILDTALARADATAQARFDQLLAQGRLGRRPSGAKSLTIADHETWTEDLERIVVCLDRQDFAFATTLLERWLGHVQPHDLDHRGLYLYGRSLVLSGDLRRLQGTFQDLMTAKRQYSDAHDVFTELDIPRRAAQIELSLAVVVEMAGRHTSAATRYQQLTGDERLSSADRARALLWIGTALAKDGRNEFAIQVMQQAAEWFEELDEPEEWATAQQKLALAHRGAGELTRALTYIDTARSNGRFETPLQRVQIETAHAHILLTDPATRSAGNAVLDLASDIAARYGLKHQLRSIKTVRNSEEYT</sequence>
<name>A0ABY3WSB4_9ACTN</name>
<protein>
    <submittedName>
        <fullName evidence="1">Uncharacterized protein</fullName>
    </submittedName>
</protein>